<evidence type="ECO:0000259" key="7">
    <source>
        <dbReference type="PROSITE" id="PS50888"/>
    </source>
</evidence>
<dbReference type="Gene3D" id="4.10.280.10">
    <property type="entry name" value="Helix-loop-helix DNA-binding domain"/>
    <property type="match status" value="1"/>
</dbReference>
<evidence type="ECO:0000256" key="4">
    <source>
        <dbReference type="ARBA" id="ARBA00023242"/>
    </source>
</evidence>
<evidence type="ECO:0000256" key="6">
    <source>
        <dbReference type="SAM" id="MobiDB-lite"/>
    </source>
</evidence>
<dbReference type="PANTHER" id="PTHR46133">
    <property type="entry name" value="BHLH TRANSCRIPTION FACTOR"/>
    <property type="match status" value="1"/>
</dbReference>
<organism evidence="8 9">
    <name type="scientific">Crotalaria pallida</name>
    <name type="common">Smooth rattlebox</name>
    <name type="synonym">Crotalaria striata</name>
    <dbReference type="NCBI Taxonomy" id="3830"/>
    <lineage>
        <taxon>Eukaryota</taxon>
        <taxon>Viridiplantae</taxon>
        <taxon>Streptophyta</taxon>
        <taxon>Embryophyta</taxon>
        <taxon>Tracheophyta</taxon>
        <taxon>Spermatophyta</taxon>
        <taxon>Magnoliopsida</taxon>
        <taxon>eudicotyledons</taxon>
        <taxon>Gunneridae</taxon>
        <taxon>Pentapetalae</taxon>
        <taxon>rosids</taxon>
        <taxon>fabids</taxon>
        <taxon>Fabales</taxon>
        <taxon>Fabaceae</taxon>
        <taxon>Papilionoideae</taxon>
        <taxon>50 kb inversion clade</taxon>
        <taxon>genistoids sensu lato</taxon>
        <taxon>core genistoids</taxon>
        <taxon>Crotalarieae</taxon>
        <taxon>Crotalaria</taxon>
    </lineage>
</organism>
<keyword evidence="2" id="KW-0805">Transcription regulation</keyword>
<feature type="coiled-coil region" evidence="5">
    <location>
        <begin position="117"/>
        <end position="172"/>
    </location>
</feature>
<feature type="compositionally biased region" description="Low complexity" evidence="6">
    <location>
        <begin position="65"/>
        <end position="74"/>
    </location>
</feature>
<dbReference type="GO" id="GO:0046983">
    <property type="term" value="F:protein dimerization activity"/>
    <property type="evidence" value="ECO:0007669"/>
    <property type="project" value="InterPro"/>
</dbReference>
<proteinExistence type="predicted"/>
<name>A0AAN9E5V1_CROPI</name>
<evidence type="ECO:0000313" key="9">
    <source>
        <dbReference type="Proteomes" id="UP001372338"/>
    </source>
</evidence>
<dbReference type="InterPro" id="IPR011598">
    <property type="entry name" value="bHLH_dom"/>
</dbReference>
<keyword evidence="9" id="KW-1185">Reference proteome</keyword>
<dbReference type="PANTHER" id="PTHR46133:SF23">
    <property type="entry name" value="TRANSCRIPTION FACTOR ILR3-LIKE"/>
    <property type="match status" value="1"/>
</dbReference>
<feature type="region of interest" description="Disordered" evidence="6">
    <location>
        <begin position="51"/>
        <end position="77"/>
    </location>
</feature>
<keyword evidence="5" id="KW-0175">Coiled coil</keyword>
<reference evidence="8 9" key="1">
    <citation type="submission" date="2024-01" db="EMBL/GenBank/DDBJ databases">
        <title>The genomes of 5 underutilized Papilionoideae crops provide insights into root nodulation and disease resistanc.</title>
        <authorList>
            <person name="Yuan L."/>
        </authorList>
    </citation>
    <scope>NUCLEOTIDE SEQUENCE [LARGE SCALE GENOMIC DNA]</scope>
    <source>
        <strain evidence="8">ZHUSHIDOU_FW_LH</strain>
        <tissue evidence="8">Leaf</tissue>
    </source>
</reference>
<dbReference type="CDD" id="cd11446">
    <property type="entry name" value="bHLH_AtILR3_like"/>
    <property type="match status" value="1"/>
</dbReference>
<accession>A0AAN9E5V1</accession>
<dbReference type="Pfam" id="PF00010">
    <property type="entry name" value="HLH"/>
    <property type="match status" value="1"/>
</dbReference>
<dbReference type="EMBL" id="JAYWIO010000008">
    <property type="protein sequence ID" value="KAK7246651.1"/>
    <property type="molecule type" value="Genomic_DNA"/>
</dbReference>
<evidence type="ECO:0000313" key="8">
    <source>
        <dbReference type="EMBL" id="KAK7246651.1"/>
    </source>
</evidence>
<dbReference type="AlphaFoldDB" id="A0AAN9E5V1"/>
<dbReference type="Gene3D" id="1.20.5.1000">
    <property type="entry name" value="arf6 gtpase in complex with a specific effector, jip4"/>
    <property type="match status" value="1"/>
</dbReference>
<dbReference type="SMART" id="SM00353">
    <property type="entry name" value="HLH"/>
    <property type="match status" value="1"/>
</dbReference>
<evidence type="ECO:0000256" key="3">
    <source>
        <dbReference type="ARBA" id="ARBA00023163"/>
    </source>
</evidence>
<evidence type="ECO:0000256" key="2">
    <source>
        <dbReference type="ARBA" id="ARBA00023015"/>
    </source>
</evidence>
<dbReference type="SUPFAM" id="SSF47459">
    <property type="entry name" value="HLH, helix-loop-helix DNA-binding domain"/>
    <property type="match status" value="1"/>
</dbReference>
<dbReference type="Proteomes" id="UP001372338">
    <property type="component" value="Unassembled WGS sequence"/>
</dbReference>
<dbReference type="InterPro" id="IPR044818">
    <property type="entry name" value="ILR3-like"/>
</dbReference>
<gene>
    <name evidence="8" type="ORF">RIF29_41521</name>
</gene>
<keyword evidence="4" id="KW-0539">Nucleus</keyword>
<comment type="caution">
    <text evidence="8">The sequence shown here is derived from an EMBL/GenBank/DDBJ whole genome shotgun (WGS) entry which is preliminary data.</text>
</comment>
<protein>
    <recommendedName>
        <fullName evidence="7">BHLH domain-containing protein</fullName>
    </recommendedName>
</protein>
<dbReference type="PROSITE" id="PS50888">
    <property type="entry name" value="BHLH"/>
    <property type="match status" value="1"/>
</dbReference>
<dbReference type="GO" id="GO:0003700">
    <property type="term" value="F:DNA-binding transcription factor activity"/>
    <property type="evidence" value="ECO:0007669"/>
    <property type="project" value="InterPro"/>
</dbReference>
<dbReference type="GO" id="GO:0006879">
    <property type="term" value="P:intracellular iron ion homeostasis"/>
    <property type="evidence" value="ECO:0007669"/>
    <property type="project" value="InterPro"/>
</dbReference>
<keyword evidence="3" id="KW-0804">Transcription</keyword>
<evidence type="ECO:0000256" key="1">
    <source>
        <dbReference type="ARBA" id="ARBA00004123"/>
    </source>
</evidence>
<evidence type="ECO:0000256" key="5">
    <source>
        <dbReference type="SAM" id="Coils"/>
    </source>
</evidence>
<dbReference type="GO" id="GO:0005634">
    <property type="term" value="C:nucleus"/>
    <property type="evidence" value="ECO:0007669"/>
    <property type="project" value="UniProtKB-SubCell"/>
</dbReference>
<dbReference type="InterPro" id="IPR036638">
    <property type="entry name" value="HLH_DNA-bd_sf"/>
</dbReference>
<comment type="subcellular location">
    <subcellularLocation>
        <location evidence="1">Nucleus</location>
    </subcellularLocation>
</comment>
<sequence>MGSSPENPNCNWVFDYGYLDDITLSSLDPLPPNFSSTSSCVELDGSYGKLHGFEETTGSKKRSRSGSGNPSGSKACREKIRRDRLNDRFLELGSILDPGRPTKMDKAVILGDAVRMVSQLRDEAHKLRESAKNLQEKIHELKAEKNELRDEKQQLKAEKDSLEQKLKAMSSQHSFLHHPSTFPAAFPASGQVVGGKIVPFMGYPSVSMWQFLPPAAVDTSQDHVLRSPVA</sequence>
<feature type="domain" description="BHLH" evidence="7">
    <location>
        <begin position="69"/>
        <end position="120"/>
    </location>
</feature>